<dbReference type="Proteomes" id="UP001599542">
    <property type="component" value="Unassembled WGS sequence"/>
</dbReference>
<dbReference type="RefSeq" id="WP_380328394.1">
    <property type="nucleotide sequence ID" value="NZ_JBHYPW010000048.1"/>
</dbReference>
<evidence type="ECO:0000256" key="1">
    <source>
        <dbReference type="SAM" id="Phobius"/>
    </source>
</evidence>
<comment type="caution">
    <text evidence="3">The sequence shown here is derived from an EMBL/GenBank/DDBJ whole genome shotgun (WGS) entry which is preliminary data.</text>
</comment>
<feature type="transmembrane region" description="Helical" evidence="1">
    <location>
        <begin position="176"/>
        <end position="197"/>
    </location>
</feature>
<sequence length="221" mass="23627">MPSPAVYRSPRGLASATTALFALHGAAAAGSAAVLLAQYAAGGDSSATTDWLATVVGSMEYLLFLGSAAVFLPWMYRVRVNAEVIYPHGQQYARVLAVVSWFIPFAGIWFPWRIANDVWRASAPAGEHGVPQPVPARVVHVWWVSLMLSWLLFFLGTESLGSEAALHYADSRREALGILAAGELLTLAATVSGLLMVRRLTAMQEAHAARARAAWAPPATA</sequence>
<feature type="transmembrane region" description="Helical" evidence="1">
    <location>
        <begin position="52"/>
        <end position="74"/>
    </location>
</feature>
<dbReference type="EMBL" id="JBHYPX010000108">
    <property type="protein sequence ID" value="MFE1356863.1"/>
    <property type="molecule type" value="Genomic_DNA"/>
</dbReference>
<gene>
    <name evidence="3" type="ORF">ACFW6T_33365</name>
</gene>
<keyword evidence="1" id="KW-0812">Transmembrane</keyword>
<keyword evidence="4" id="KW-1185">Reference proteome</keyword>
<feature type="transmembrane region" description="Helical" evidence="1">
    <location>
        <begin position="134"/>
        <end position="155"/>
    </location>
</feature>
<evidence type="ECO:0000313" key="3">
    <source>
        <dbReference type="EMBL" id="MFE1356863.1"/>
    </source>
</evidence>
<keyword evidence="1" id="KW-0472">Membrane</keyword>
<protein>
    <submittedName>
        <fullName evidence="3">DUF4328 domain-containing protein</fullName>
    </submittedName>
</protein>
<keyword evidence="1" id="KW-1133">Transmembrane helix</keyword>
<evidence type="ECO:0000313" key="4">
    <source>
        <dbReference type="Proteomes" id="UP001599542"/>
    </source>
</evidence>
<evidence type="ECO:0000259" key="2">
    <source>
        <dbReference type="Pfam" id="PF14219"/>
    </source>
</evidence>
<dbReference type="Pfam" id="PF14219">
    <property type="entry name" value="DUF4328"/>
    <property type="match status" value="1"/>
</dbReference>
<feature type="transmembrane region" description="Helical" evidence="1">
    <location>
        <begin position="95"/>
        <end position="114"/>
    </location>
</feature>
<dbReference type="InterPro" id="IPR025565">
    <property type="entry name" value="DUF4328"/>
</dbReference>
<name>A0ABW6GVQ8_9ACTN</name>
<proteinExistence type="predicted"/>
<feature type="domain" description="DUF4328" evidence="2">
    <location>
        <begin position="46"/>
        <end position="202"/>
    </location>
</feature>
<organism evidence="3 4">
    <name type="scientific">Kitasatospora phosalacinea</name>
    <dbReference type="NCBI Taxonomy" id="2065"/>
    <lineage>
        <taxon>Bacteria</taxon>
        <taxon>Bacillati</taxon>
        <taxon>Actinomycetota</taxon>
        <taxon>Actinomycetes</taxon>
        <taxon>Kitasatosporales</taxon>
        <taxon>Streptomycetaceae</taxon>
        <taxon>Kitasatospora</taxon>
    </lineage>
</organism>
<reference evidence="3 4" key="1">
    <citation type="submission" date="2024-09" db="EMBL/GenBank/DDBJ databases">
        <title>The Natural Products Discovery Center: Release of the First 8490 Sequenced Strains for Exploring Actinobacteria Biosynthetic Diversity.</title>
        <authorList>
            <person name="Kalkreuter E."/>
            <person name="Kautsar S.A."/>
            <person name="Yang D."/>
            <person name="Bader C.D."/>
            <person name="Teijaro C.N."/>
            <person name="Fluegel L."/>
            <person name="Davis C.M."/>
            <person name="Simpson J.R."/>
            <person name="Lauterbach L."/>
            <person name="Steele A.D."/>
            <person name="Gui C."/>
            <person name="Meng S."/>
            <person name="Li G."/>
            <person name="Viehrig K."/>
            <person name="Ye F."/>
            <person name="Su P."/>
            <person name="Kiefer A.F."/>
            <person name="Nichols A."/>
            <person name="Cepeda A.J."/>
            <person name="Yan W."/>
            <person name="Fan B."/>
            <person name="Jiang Y."/>
            <person name="Adhikari A."/>
            <person name="Zheng C.-J."/>
            <person name="Schuster L."/>
            <person name="Cowan T.M."/>
            <person name="Smanski M.J."/>
            <person name="Chevrette M.G."/>
            <person name="De Carvalho L.P.S."/>
            <person name="Shen B."/>
        </authorList>
    </citation>
    <scope>NUCLEOTIDE SEQUENCE [LARGE SCALE GENOMIC DNA]</scope>
    <source>
        <strain evidence="3 4">NPDC058753</strain>
    </source>
</reference>
<accession>A0ABW6GVQ8</accession>